<feature type="non-terminal residue" evidence="1">
    <location>
        <position position="172"/>
    </location>
</feature>
<proteinExistence type="predicted"/>
<evidence type="ECO:0000313" key="2">
    <source>
        <dbReference type="Proteomes" id="UP001381693"/>
    </source>
</evidence>
<keyword evidence="2" id="KW-1185">Reference proteome</keyword>
<gene>
    <name evidence="1" type="ORF">SK128_026202</name>
</gene>
<dbReference type="AlphaFoldDB" id="A0AAN8WT76"/>
<dbReference type="Proteomes" id="UP001381693">
    <property type="component" value="Unassembled WGS sequence"/>
</dbReference>
<protein>
    <submittedName>
        <fullName evidence="1">Uncharacterized protein</fullName>
    </submittedName>
</protein>
<comment type="caution">
    <text evidence="1">The sequence shown here is derived from an EMBL/GenBank/DDBJ whole genome shotgun (WGS) entry which is preliminary data.</text>
</comment>
<name>A0AAN8WT76_HALRR</name>
<dbReference type="EMBL" id="JAXCGZ010013932">
    <property type="protein sequence ID" value="KAK7071787.1"/>
    <property type="molecule type" value="Genomic_DNA"/>
</dbReference>
<accession>A0AAN8WT76</accession>
<organism evidence="1 2">
    <name type="scientific">Halocaridina rubra</name>
    <name type="common">Hawaiian red shrimp</name>
    <dbReference type="NCBI Taxonomy" id="373956"/>
    <lineage>
        <taxon>Eukaryota</taxon>
        <taxon>Metazoa</taxon>
        <taxon>Ecdysozoa</taxon>
        <taxon>Arthropoda</taxon>
        <taxon>Crustacea</taxon>
        <taxon>Multicrustacea</taxon>
        <taxon>Malacostraca</taxon>
        <taxon>Eumalacostraca</taxon>
        <taxon>Eucarida</taxon>
        <taxon>Decapoda</taxon>
        <taxon>Pleocyemata</taxon>
        <taxon>Caridea</taxon>
        <taxon>Atyoidea</taxon>
        <taxon>Atyidae</taxon>
        <taxon>Halocaridina</taxon>
    </lineage>
</organism>
<reference evidence="1 2" key="1">
    <citation type="submission" date="2023-11" db="EMBL/GenBank/DDBJ databases">
        <title>Halocaridina rubra genome assembly.</title>
        <authorList>
            <person name="Smith C."/>
        </authorList>
    </citation>
    <scope>NUCLEOTIDE SEQUENCE [LARGE SCALE GENOMIC DNA]</scope>
    <source>
        <strain evidence="1">EP-1</strain>
        <tissue evidence="1">Whole</tissue>
    </source>
</reference>
<evidence type="ECO:0000313" key="1">
    <source>
        <dbReference type="EMBL" id="KAK7071787.1"/>
    </source>
</evidence>
<sequence length="172" mass="19721">MVETVRIYLTKYMISKVNSKENNLCKFSNIASKIQYLRSPTKEAYLSTTYGDTIYDDHFANLYDDLNVSSERDDSVDRLSFTNLEDGAEYDQTFKEGDMNSLRKSGNGSIIVKTVVKTNVDGQQTEEESYYAEMMKMNKISSNNSVEQEPTTAIAYTAYFKPEFTFHHALKL</sequence>